<protein>
    <submittedName>
        <fullName evidence="1">Uncharacterized protein</fullName>
    </submittedName>
</protein>
<dbReference type="EMBL" id="LGST01000021">
    <property type="protein sequence ID" value="KND99807.1"/>
    <property type="molecule type" value="Genomic_DNA"/>
</dbReference>
<dbReference type="AlphaFoldDB" id="A0A0L0P053"/>
<evidence type="ECO:0000313" key="2">
    <source>
        <dbReference type="Proteomes" id="UP000037122"/>
    </source>
</evidence>
<proteinExistence type="predicted"/>
<evidence type="ECO:0000313" key="1">
    <source>
        <dbReference type="EMBL" id="KND99807.1"/>
    </source>
</evidence>
<organism evidence="1 2">
    <name type="scientific">Candidozyma auris</name>
    <name type="common">Yeast</name>
    <name type="synonym">Candida auris</name>
    <dbReference type="NCBI Taxonomy" id="498019"/>
    <lineage>
        <taxon>Eukaryota</taxon>
        <taxon>Fungi</taxon>
        <taxon>Dikarya</taxon>
        <taxon>Ascomycota</taxon>
        <taxon>Saccharomycotina</taxon>
        <taxon>Pichiomycetes</taxon>
        <taxon>Metschnikowiaceae</taxon>
        <taxon>Candidozyma</taxon>
    </lineage>
</organism>
<name>A0A0L0P053_CANAR</name>
<accession>A0A0L0P053</accession>
<sequence>MNYRVKMRVQLFWPLFGAPKRFTSSQSTLSLNTASSENQNDITRRKRVIKYPKLWAVNAILPAPVLCKSLHEMSDLKLFHFL</sequence>
<gene>
    <name evidence="1" type="ORF">QG37_03228</name>
</gene>
<comment type="caution">
    <text evidence="1">The sequence shown here is derived from an EMBL/GenBank/DDBJ whole genome shotgun (WGS) entry which is preliminary data.</text>
</comment>
<reference evidence="2" key="1">
    <citation type="journal article" date="2015" name="BMC Genomics">
        <title>Draft genome of a commonly misdiagnosed multidrug resistant pathogen Candida auris.</title>
        <authorList>
            <person name="Chatterjee S."/>
            <person name="Alampalli S.V."/>
            <person name="Nageshan R.K."/>
            <person name="Chettiar S.T."/>
            <person name="Joshi S."/>
            <person name="Tatu U.S."/>
        </authorList>
    </citation>
    <scope>NUCLEOTIDE SEQUENCE [LARGE SCALE GENOMIC DNA]</scope>
    <source>
        <strain evidence="2">6684</strain>
    </source>
</reference>
<dbReference type="Proteomes" id="UP000037122">
    <property type="component" value="Unassembled WGS sequence"/>
</dbReference>
<dbReference type="VEuPathDB" id="FungiDB:QG37_03228"/>